<feature type="domain" description="USP" evidence="2">
    <location>
        <begin position="1123"/>
        <end position="1412"/>
    </location>
</feature>
<dbReference type="InterPro" id="IPR050164">
    <property type="entry name" value="Peptidase_C19"/>
</dbReference>
<dbReference type="InterPro" id="IPR016024">
    <property type="entry name" value="ARM-type_fold"/>
</dbReference>
<evidence type="ECO:0000256" key="1">
    <source>
        <dbReference type="SAM" id="MobiDB-lite"/>
    </source>
</evidence>
<protein>
    <submittedName>
        <fullName evidence="3">Ubiquitin carboxyl-terminal hydrolase 34</fullName>
    </submittedName>
</protein>
<dbReference type="Pfam" id="PF00443">
    <property type="entry name" value="UCH"/>
    <property type="match status" value="1"/>
</dbReference>
<sequence length="2373" mass="277097">MKFSSLTPESDIETWTSTFFSVLDPRGDFKDFLNSLTENLKLILNEKTYPQKFIEYFYKETFPSTIKRIIHFQCISNSSSKMSVVYFFREAAKFVYFSLKNNIEELFPSLVSMFDPKAIVYLKNNSYSYSNFYEYLYKDCFNSDSIKKIPSFFNDNEEVKISHFNFIFKIFSANLNYFKRNILELSSPVLQPYLNYINEIENLHEINSRILQDSLTSFIELMSNTTNYQFYIQLFNFLTKCLKSDMIEKQAIAAKTISSFCTTKNDIFYFLQNSEIKECIHNFLETAINSELSIVVINLFIPFFETMCNPRVSLLDFQNICKLYDIASTSTDSDQQSPLFSFIANSIDSLPEEAQSHIIDYITSPPSSSSTYKFLTKMTKKFWTSNPDKAINKVNLILNETERDQSAREAIISIYKQDIIPDQSRIILVKEIIKKISDSEESSEFAQNVLCSIIESTNKLRAIFTKEINEDIISKMTKDNKKIIFKIATMLFSKSSIQLSKNDILTFSSFGLDDKLWTFYKDLFDTSKMNHSNGIFDIIVEQARDQSFTTKITKVFIDFLISLIGFENKILFSSWKKKNSTMDGNPKYVDILFNAFASSRNDQATNLSEEYLIQMFTTMKPIRSCLFSFIESKLNDEIFINNYNVLHIILEFIKISEVNVDPEDFEHERHKYSSDCIIINCVRNDEFEFKIHIKPDSTLLCLLQRIAIRKKEKKVTSTKFTKSSDEKKKLFELGIKDKDYFSFSINHDQFDEYEMPMSLLLMQNGFVEKLLSLSSDELDDKHLNVIEKLLNILPTDEKVIKNKFDSMNKFVNKLKNGYTSKIKKKYFLQSLLSIVRENKEKEKPTHFESSQFIKNGGIDVVSSLLLEYQDPFYFEFLNELFHNNGDSFKPSLNIIINCFFDSVIDDWANSSSFSLFHKCLRYFVDDVKEIIDSDKDKFLQSFNKVSRRSWNKYAKSLNLDPKYLFEIATQSLEPNQINLPFYVKLLSKTISTIIKDIESKKDFQVPPLIYDSSFLNHCCSMLKWDEVKPSIDDLVEIIFMITNTFSKKNEELKEITKKHEELLVSIVFTNSDPNTQQKLIDNIKLCHTQVTEDYLEKLFSSNKDIDDHWNYSPELFMRESPFIGLRNLGATCFFNSIIQQLYHLYPVQYLMSTYKFPKDSELNLLQSLFLQMHYSDRKFCDTEPFIKQWHGWLGELINTREQHDAVEFFGFLIDALPGPIKKLFTGKLINIITRKNGDVIHPDSEAFIDLSVPIKDMKNLEESLQSIIATEELQMQDDATNKSITVYKSVKIEEAPPILVIHLKRFEYLMKTYERKKLNDRFTFPTDLNIDKISQNPTNTNYKLVGIVIHSGTAIGGHYTSFIKKKANKPNSQWWKFNDIEVCPISTEDVESAAYGSQQQSSSAYVLFYIKEDFILNVDEVETGEEEVDNSKSEPKVNDKNNIVSFFKELDYTDKVNIDFILNDNLAFKHTQSMFTEPVINFVRSIQRDVTLSITFFNNVLCHSQFDKQSKEFAEDLVERIEKYNQQKESLYYLYNQVRKVYENLLNASHDEIIEGLCDIIVCCSKDDISICIPILELLKGNVYSFRQTPRIYEMIHDIIKENIDKYFKNKKLNLIQLYQSMNDDDIIEDPFTIIYHKIMEIITLAYTESRPQLFASLNFSDLFSIIQELIGKLDDVDLSTFNDFESMITKSNLHYTPFKKMMREYNENKSKKKGGYSTSFFDYSKNNFSESSKTSTAHPSLKKSLLSTTTTLNASKLRKEPTYQPPRKEPGQLSLVISAATNSNQETDEVKIDNILKFLTNDKPNFQSELEELIKDKSHVFLKNFYQHVLDAIKSHLALVSAIVKHSPNCFIFYFIKSDSEYRKQTLQFYRSFTRIIDKEKKERLFENCTNFIKSDFQEHINYAYNKANQMTEDSSRIYQFLQFYEDILKCYTKLRHLEQINAKAIYEKIQLISKKNVLNDINLKILLQIFGTLESDLTKGYFENICDLILLSNSPSYLSTLPLFFKKDIKERASEVMKKESFKKYISLCWREGNLKEVSDCQRDITKEIPDTKPIFEAIYQNYKTTKKNTESSISLKSILPLIKEESRSINPEEFGSYITCFFSTIIGTNPDNKEVSAFAEYLDTRLIKNKEEEIGKFSFDAKRVAERAQQCFPLQNNLIHVLRLVFRHSSSENDDLLIDFIDRQIPKGFNEIPNNYFNDLIPFLLKRNEEEMIKKIVQALKTDKQIPCLITVFSFIASSIKNKKSSSDCWDIEWITNTLCTIPLSVYRKDKNHLCDFLSTFNGKDFIQLFKSLQDNDNYIAISFLVKYLDAKDSTDIINELKKHSKYNSTPKGSRLNPEEKSYFEKIIQPIGCNDDDDDPDVIPMSPKRK</sequence>
<dbReference type="PANTHER" id="PTHR24006">
    <property type="entry name" value="UBIQUITIN CARBOXYL-TERMINAL HYDROLASE"/>
    <property type="match status" value="1"/>
</dbReference>
<reference evidence="3 4" key="1">
    <citation type="submission" date="2024-04" db="EMBL/GenBank/DDBJ databases">
        <title>Tritrichomonas musculus Genome.</title>
        <authorList>
            <person name="Alves-Ferreira E."/>
            <person name="Grigg M."/>
            <person name="Lorenzi H."/>
            <person name="Galac M."/>
        </authorList>
    </citation>
    <scope>NUCLEOTIDE SEQUENCE [LARGE SCALE GENOMIC DNA]</scope>
    <source>
        <strain evidence="3 4">EAF2021</strain>
    </source>
</reference>
<dbReference type="SUPFAM" id="SSF54001">
    <property type="entry name" value="Cysteine proteinases"/>
    <property type="match status" value="1"/>
</dbReference>
<accession>A0ABR2KXG8</accession>
<gene>
    <name evidence="3" type="ORF">M9Y10_013694</name>
</gene>
<proteinExistence type="predicted"/>
<dbReference type="InterPro" id="IPR028889">
    <property type="entry name" value="USP"/>
</dbReference>
<dbReference type="GO" id="GO:0016787">
    <property type="term" value="F:hydrolase activity"/>
    <property type="evidence" value="ECO:0007669"/>
    <property type="project" value="UniProtKB-KW"/>
</dbReference>
<dbReference type="InterPro" id="IPR038765">
    <property type="entry name" value="Papain-like_cys_pep_sf"/>
</dbReference>
<feature type="region of interest" description="Disordered" evidence="1">
    <location>
        <begin position="2353"/>
        <end position="2373"/>
    </location>
</feature>
<dbReference type="PROSITE" id="PS00972">
    <property type="entry name" value="USP_1"/>
    <property type="match status" value="1"/>
</dbReference>
<dbReference type="PROSITE" id="PS50235">
    <property type="entry name" value="USP_3"/>
    <property type="match status" value="1"/>
</dbReference>
<keyword evidence="3" id="KW-0378">Hydrolase</keyword>
<dbReference type="PANTHER" id="PTHR24006:SF827">
    <property type="entry name" value="UBIQUITIN CARBOXYL-TERMINAL HYDROLASE 34"/>
    <property type="match status" value="1"/>
</dbReference>
<dbReference type="InterPro" id="IPR001394">
    <property type="entry name" value="Peptidase_C19_UCH"/>
</dbReference>
<dbReference type="EMBL" id="JAPFFF010000002">
    <property type="protein sequence ID" value="KAK8895809.1"/>
    <property type="molecule type" value="Genomic_DNA"/>
</dbReference>
<dbReference type="InterPro" id="IPR018200">
    <property type="entry name" value="USP_CS"/>
</dbReference>
<organism evidence="3 4">
    <name type="scientific">Tritrichomonas musculus</name>
    <dbReference type="NCBI Taxonomy" id="1915356"/>
    <lineage>
        <taxon>Eukaryota</taxon>
        <taxon>Metamonada</taxon>
        <taxon>Parabasalia</taxon>
        <taxon>Tritrichomonadida</taxon>
        <taxon>Tritrichomonadidae</taxon>
        <taxon>Tritrichomonas</taxon>
    </lineage>
</organism>
<name>A0ABR2KXG8_9EUKA</name>
<dbReference type="PROSITE" id="PS00973">
    <property type="entry name" value="USP_2"/>
    <property type="match status" value="1"/>
</dbReference>
<dbReference type="Proteomes" id="UP001470230">
    <property type="component" value="Unassembled WGS sequence"/>
</dbReference>
<evidence type="ECO:0000313" key="3">
    <source>
        <dbReference type="EMBL" id="KAK8895809.1"/>
    </source>
</evidence>
<evidence type="ECO:0000313" key="4">
    <source>
        <dbReference type="Proteomes" id="UP001470230"/>
    </source>
</evidence>
<dbReference type="Gene3D" id="3.90.70.10">
    <property type="entry name" value="Cysteine proteinases"/>
    <property type="match status" value="1"/>
</dbReference>
<comment type="caution">
    <text evidence="3">The sequence shown here is derived from an EMBL/GenBank/DDBJ whole genome shotgun (WGS) entry which is preliminary data.</text>
</comment>
<evidence type="ECO:0000259" key="2">
    <source>
        <dbReference type="PROSITE" id="PS50235"/>
    </source>
</evidence>
<keyword evidence="4" id="KW-1185">Reference proteome</keyword>
<dbReference type="SUPFAM" id="SSF48371">
    <property type="entry name" value="ARM repeat"/>
    <property type="match status" value="1"/>
</dbReference>